<dbReference type="EMBL" id="JAYMYQ010000005">
    <property type="protein sequence ID" value="KAK7328226.1"/>
    <property type="molecule type" value="Genomic_DNA"/>
</dbReference>
<evidence type="ECO:0000313" key="2">
    <source>
        <dbReference type="EMBL" id="KAK7328226.1"/>
    </source>
</evidence>
<dbReference type="AlphaFoldDB" id="A0AAN9L3S8"/>
<dbReference type="Proteomes" id="UP001367508">
    <property type="component" value="Unassembled WGS sequence"/>
</dbReference>
<evidence type="ECO:0000313" key="3">
    <source>
        <dbReference type="Proteomes" id="UP001367508"/>
    </source>
</evidence>
<keyword evidence="3" id="KW-1185">Reference proteome</keyword>
<protein>
    <recommendedName>
        <fullName evidence="4">Thionin-like protein</fullName>
    </recommendedName>
</protein>
<accession>A0AAN9L3S8</accession>
<keyword evidence="1" id="KW-0732">Signal</keyword>
<gene>
    <name evidence="2" type="ORF">VNO77_22328</name>
</gene>
<evidence type="ECO:0008006" key="4">
    <source>
        <dbReference type="Google" id="ProtNLM"/>
    </source>
</evidence>
<name>A0AAN9L3S8_CANGL</name>
<comment type="caution">
    <text evidence="2">The sequence shown here is derived from an EMBL/GenBank/DDBJ whole genome shotgun (WGS) entry which is preliminary data.</text>
</comment>
<sequence length="78" mass="8672">MWRLVKLKREKKMKNVVAAMMLLLLISSQMVCVQPAADDCIDACSTGCVQRDSRLTARCDRKCIIKCGPDSAVKEKIG</sequence>
<feature type="signal peptide" evidence="1">
    <location>
        <begin position="1"/>
        <end position="32"/>
    </location>
</feature>
<dbReference type="PANTHER" id="PTHR37183">
    <property type="entry name" value="PLANT THIONIN FAMILY PROTEIN"/>
    <property type="match status" value="1"/>
</dbReference>
<feature type="chain" id="PRO_5042971914" description="Thionin-like protein" evidence="1">
    <location>
        <begin position="33"/>
        <end position="78"/>
    </location>
</feature>
<dbReference type="PANTHER" id="PTHR37183:SF1">
    <property type="entry name" value="PLANT THIONIN FAMILY PROTEIN"/>
    <property type="match status" value="1"/>
</dbReference>
<evidence type="ECO:0000256" key="1">
    <source>
        <dbReference type="SAM" id="SignalP"/>
    </source>
</evidence>
<proteinExistence type="predicted"/>
<reference evidence="2 3" key="1">
    <citation type="submission" date="2024-01" db="EMBL/GenBank/DDBJ databases">
        <title>The genomes of 5 underutilized Papilionoideae crops provide insights into root nodulation and disease resistanc.</title>
        <authorList>
            <person name="Jiang F."/>
        </authorList>
    </citation>
    <scope>NUCLEOTIDE SEQUENCE [LARGE SCALE GENOMIC DNA]</scope>
    <source>
        <strain evidence="2">LVBAO_FW01</strain>
        <tissue evidence="2">Leaves</tissue>
    </source>
</reference>
<organism evidence="2 3">
    <name type="scientific">Canavalia gladiata</name>
    <name type="common">Sword bean</name>
    <name type="synonym">Dolichos gladiatus</name>
    <dbReference type="NCBI Taxonomy" id="3824"/>
    <lineage>
        <taxon>Eukaryota</taxon>
        <taxon>Viridiplantae</taxon>
        <taxon>Streptophyta</taxon>
        <taxon>Embryophyta</taxon>
        <taxon>Tracheophyta</taxon>
        <taxon>Spermatophyta</taxon>
        <taxon>Magnoliopsida</taxon>
        <taxon>eudicotyledons</taxon>
        <taxon>Gunneridae</taxon>
        <taxon>Pentapetalae</taxon>
        <taxon>rosids</taxon>
        <taxon>fabids</taxon>
        <taxon>Fabales</taxon>
        <taxon>Fabaceae</taxon>
        <taxon>Papilionoideae</taxon>
        <taxon>50 kb inversion clade</taxon>
        <taxon>NPAAA clade</taxon>
        <taxon>indigoferoid/millettioid clade</taxon>
        <taxon>Phaseoleae</taxon>
        <taxon>Canavalia</taxon>
    </lineage>
</organism>